<comment type="caution">
    <text evidence="2">The sequence shown here is derived from an EMBL/GenBank/DDBJ whole genome shotgun (WGS) entry which is preliminary data.</text>
</comment>
<dbReference type="Gene3D" id="3.30.160.250">
    <property type="match status" value="1"/>
</dbReference>
<evidence type="ECO:0000313" key="3">
    <source>
        <dbReference type="Proteomes" id="UP000606580"/>
    </source>
</evidence>
<dbReference type="EMBL" id="WNEG01000045">
    <property type="protein sequence ID" value="NMG83031.1"/>
    <property type="molecule type" value="Genomic_DNA"/>
</dbReference>
<evidence type="ECO:0000259" key="1">
    <source>
        <dbReference type="Pfam" id="PF15919"/>
    </source>
</evidence>
<reference evidence="2" key="1">
    <citation type="journal article" date="2020" name="MBio">
        <title>'Candidatus Ethanoperedens,' a Thermophilic Genus of Archaea Mediating the Anaerobic Oxidation of Ethane.</title>
        <authorList>
            <person name="Hahn C.J."/>
            <person name="Laso-Perez R."/>
            <person name="Vulcano F."/>
            <person name="Vaziourakis K.M."/>
            <person name="Stokke R."/>
            <person name="Steen I.H."/>
            <person name="Teske A."/>
            <person name="Boetius A."/>
            <person name="Liebeke M."/>
            <person name="Amann R."/>
            <person name="Knittel K."/>
            <person name="Wegener G."/>
        </authorList>
    </citation>
    <scope>NUCLEOTIDE SEQUENCE</scope>
    <source>
        <strain evidence="2">GoM-Arc1-LC-WB58</strain>
    </source>
</reference>
<name>A0A848D9Y1_9EURY</name>
<organism evidence="2 3">
    <name type="scientific">Candidatus Ethanoperedens thermophilum</name>
    <dbReference type="NCBI Taxonomy" id="2766897"/>
    <lineage>
        <taxon>Archaea</taxon>
        <taxon>Methanobacteriati</taxon>
        <taxon>Methanobacteriota</taxon>
        <taxon>Stenosarchaea group</taxon>
        <taxon>Methanomicrobia</taxon>
        <taxon>Methanosarcinales</taxon>
        <taxon>Methanosarcinales incertae sedis</taxon>
        <taxon>GOM Arc I cluster</taxon>
        <taxon>Candidatus Ethanoperedens</taxon>
    </lineage>
</organism>
<dbReference type="PANTHER" id="PTHR34504">
    <property type="entry name" value="ANTITOXIN HICB"/>
    <property type="match status" value="1"/>
</dbReference>
<dbReference type="Proteomes" id="UP000606580">
    <property type="component" value="Unassembled WGS sequence"/>
</dbReference>
<evidence type="ECO:0000313" key="2">
    <source>
        <dbReference type="EMBL" id="NMG83031.1"/>
    </source>
</evidence>
<proteinExistence type="predicted"/>
<dbReference type="InterPro" id="IPR035069">
    <property type="entry name" value="TTHA1013/TTHA0281-like"/>
</dbReference>
<accession>A0A848D9Y1</accession>
<dbReference type="InterPro" id="IPR031807">
    <property type="entry name" value="HicB-like"/>
</dbReference>
<protein>
    <recommendedName>
        <fullName evidence="1">HicB-like antitoxin of toxin-antitoxin system domain-containing protein</fullName>
    </recommendedName>
</protein>
<feature type="domain" description="HicB-like antitoxin of toxin-antitoxin system" evidence="1">
    <location>
        <begin position="10"/>
        <end position="70"/>
    </location>
</feature>
<dbReference type="AlphaFoldDB" id="A0A848D9Y1"/>
<dbReference type="InterPro" id="IPR051404">
    <property type="entry name" value="TA_system_antitoxin"/>
</dbReference>
<dbReference type="PANTHER" id="PTHR34504:SF2">
    <property type="entry name" value="UPF0150 PROTEIN SSL0259"/>
    <property type="match status" value="1"/>
</dbReference>
<dbReference type="SUPFAM" id="SSF143100">
    <property type="entry name" value="TTHA1013/TTHA0281-like"/>
    <property type="match status" value="1"/>
</dbReference>
<gene>
    <name evidence="2" type="ORF">GIS02_02360</name>
</gene>
<sequence>MQSKATKLKFTVLVEKNEEGGYTVTVPSLPGCITQGDTWNETIANTSEAIAGYIEALRTLGKPIPIEIPVEVGATL</sequence>
<dbReference type="Pfam" id="PF15919">
    <property type="entry name" value="HicB_lk_antitox"/>
    <property type="match status" value="1"/>
</dbReference>